<dbReference type="SUPFAM" id="SSF56112">
    <property type="entry name" value="Protein kinase-like (PK-like)"/>
    <property type="match status" value="1"/>
</dbReference>
<name>A0ABM1S6J0_LIMPO</name>
<sequence length="341" mass="38980">MNVNVRPPRLNLYDARRKQARTFEKTSEIRSVGSLSPNLQPPTPPVFPATNEPFATSRVGSYLLLGQQEGSTLYRCINVQTHEELVCKIVSRNVYEKTLAGYFRLDGHPHINKVEEVLVGLNRTYIFFPRSYEDLHSYVRSKRRLKEQEAMLLFRQVVQAVQACHDSGVVLRDLKLRKFVFKDLERTQLKLETLDDAVVLDDEANDQLSDRHGCPAYVSPEILIPTESYSGKAADYWSLGVILYTLLVGRYPFHDSSHTSLIGKIRRGKFVIPGSLSCHAKCLIRNLLRKDPTERLTVDEVLEHPWFRSSFHDGRDSSDHQDEAKVPELVLDTAITSENPF</sequence>
<dbReference type="InterPro" id="IPR024104">
    <property type="entry name" value="Tribbles/Ser_Thr_kinase_40"/>
</dbReference>
<dbReference type="PANTHER" id="PTHR22961:SF13">
    <property type="entry name" value="TRIBBLES"/>
    <property type="match status" value="1"/>
</dbReference>
<dbReference type="InterPro" id="IPR011009">
    <property type="entry name" value="Kinase-like_dom_sf"/>
</dbReference>
<accession>A0ABM1S6J0</accession>
<dbReference type="PANTHER" id="PTHR22961">
    <property type="entry name" value="SER/THR PROTEIN KINASE-TRB"/>
    <property type="match status" value="1"/>
</dbReference>
<evidence type="ECO:0000313" key="4">
    <source>
        <dbReference type="RefSeq" id="XP_022239245.1"/>
    </source>
</evidence>
<dbReference type="RefSeq" id="XP_022239245.1">
    <property type="nucleotide sequence ID" value="XM_022383537.1"/>
</dbReference>
<feature type="domain" description="Protein kinase" evidence="1">
    <location>
        <begin position="59"/>
        <end position="307"/>
    </location>
</feature>
<reference evidence="3 4" key="1">
    <citation type="submission" date="2025-05" db="UniProtKB">
        <authorList>
            <consortium name="RefSeq"/>
        </authorList>
    </citation>
    <scope>IDENTIFICATION</scope>
    <source>
        <tissue evidence="3 4">Muscle</tissue>
    </source>
</reference>
<evidence type="ECO:0000313" key="3">
    <source>
        <dbReference type="RefSeq" id="XP_013772446.1"/>
    </source>
</evidence>
<organism evidence="2 4">
    <name type="scientific">Limulus polyphemus</name>
    <name type="common">Atlantic horseshoe crab</name>
    <dbReference type="NCBI Taxonomy" id="6850"/>
    <lineage>
        <taxon>Eukaryota</taxon>
        <taxon>Metazoa</taxon>
        <taxon>Ecdysozoa</taxon>
        <taxon>Arthropoda</taxon>
        <taxon>Chelicerata</taxon>
        <taxon>Merostomata</taxon>
        <taxon>Xiphosura</taxon>
        <taxon>Limulidae</taxon>
        <taxon>Limulus</taxon>
    </lineage>
</organism>
<proteinExistence type="predicted"/>
<dbReference type="RefSeq" id="XP_013772446.1">
    <property type="nucleotide sequence ID" value="XM_013916992.2"/>
</dbReference>
<evidence type="ECO:0000259" key="1">
    <source>
        <dbReference type="PROSITE" id="PS50011"/>
    </source>
</evidence>
<dbReference type="Gene3D" id="1.10.510.10">
    <property type="entry name" value="Transferase(Phosphotransferase) domain 1"/>
    <property type="match status" value="1"/>
</dbReference>
<dbReference type="Proteomes" id="UP000694941">
    <property type="component" value="Unplaced"/>
</dbReference>
<dbReference type="PROSITE" id="PS50011">
    <property type="entry name" value="PROTEIN_KINASE_DOM"/>
    <property type="match status" value="1"/>
</dbReference>
<dbReference type="GeneID" id="106457560"/>
<dbReference type="Gene3D" id="3.30.200.20">
    <property type="entry name" value="Phosphorylase Kinase, domain 1"/>
    <property type="match status" value="1"/>
</dbReference>
<evidence type="ECO:0000313" key="2">
    <source>
        <dbReference type="Proteomes" id="UP000694941"/>
    </source>
</evidence>
<dbReference type="SMART" id="SM00220">
    <property type="entry name" value="S_TKc"/>
    <property type="match status" value="1"/>
</dbReference>
<dbReference type="Pfam" id="PF00069">
    <property type="entry name" value="Pkinase"/>
    <property type="match status" value="1"/>
</dbReference>
<keyword evidence="2" id="KW-1185">Reference proteome</keyword>
<protein>
    <submittedName>
        <fullName evidence="3 4">Tribbles homolog 2-like</fullName>
    </submittedName>
</protein>
<dbReference type="InterPro" id="IPR000719">
    <property type="entry name" value="Prot_kinase_dom"/>
</dbReference>
<gene>
    <name evidence="3 4" type="primary">LOC106457560</name>
</gene>